<protein>
    <submittedName>
        <fullName evidence="1">Uncharacterized protein</fullName>
    </submittedName>
</protein>
<sequence>MAEEGDLPKNGVIKKLQAMLATGKVYQRDKVLESIDDADGPEPEYRVMETEGQDGNTEIVQYRLEDNPASAYARIGLDAETIRQYIDRLGGE</sequence>
<evidence type="ECO:0000313" key="2">
    <source>
        <dbReference type="Proteomes" id="UP000095200"/>
    </source>
</evidence>
<organism evidence="1 2">
    <name type="scientific">Desulfoplanes formicivorans</name>
    <dbReference type="NCBI Taxonomy" id="1592317"/>
    <lineage>
        <taxon>Bacteria</taxon>
        <taxon>Pseudomonadati</taxon>
        <taxon>Thermodesulfobacteriota</taxon>
        <taxon>Desulfovibrionia</taxon>
        <taxon>Desulfovibrionales</taxon>
        <taxon>Desulfoplanaceae</taxon>
        <taxon>Desulfoplanes</taxon>
    </lineage>
</organism>
<dbReference type="STRING" id="1592317.DPF_0850"/>
<dbReference type="Proteomes" id="UP000095200">
    <property type="component" value="Unassembled WGS sequence"/>
</dbReference>
<gene>
    <name evidence="1" type="ORF">DPF_0850</name>
</gene>
<reference evidence="2" key="1">
    <citation type="submission" date="2016-06" db="EMBL/GenBank/DDBJ databases">
        <title>Draft genome sequence of Desulfoplanes formicivorans strain Pf12B.</title>
        <authorList>
            <person name="Watanabe M."/>
            <person name="Kojima H."/>
            <person name="Fukui M."/>
        </authorList>
    </citation>
    <scope>NUCLEOTIDE SEQUENCE [LARGE SCALE GENOMIC DNA]</scope>
    <source>
        <strain evidence="2">Pf12B</strain>
    </source>
</reference>
<proteinExistence type="predicted"/>
<dbReference type="EMBL" id="BDFE01000009">
    <property type="protein sequence ID" value="GAU08147.1"/>
    <property type="molecule type" value="Genomic_DNA"/>
</dbReference>
<dbReference type="AlphaFoldDB" id="A0A194ADI9"/>
<keyword evidence="2" id="KW-1185">Reference proteome</keyword>
<evidence type="ECO:0000313" key="1">
    <source>
        <dbReference type="EMBL" id="GAU08147.1"/>
    </source>
</evidence>
<name>A0A194ADI9_9BACT</name>
<comment type="caution">
    <text evidence="1">The sequence shown here is derived from an EMBL/GenBank/DDBJ whole genome shotgun (WGS) entry which is preliminary data.</text>
</comment>
<accession>A0A194ADI9</accession>